<feature type="compositionally biased region" description="Low complexity" evidence="1">
    <location>
        <begin position="55"/>
        <end position="67"/>
    </location>
</feature>
<accession>A0A9D4PZE3</accession>
<feature type="compositionally biased region" description="Polar residues" evidence="1">
    <location>
        <begin position="230"/>
        <end position="254"/>
    </location>
</feature>
<feature type="compositionally biased region" description="Basic and acidic residues" evidence="1">
    <location>
        <begin position="68"/>
        <end position="80"/>
    </location>
</feature>
<feature type="compositionally biased region" description="Basic and acidic residues" evidence="1">
    <location>
        <begin position="255"/>
        <end position="267"/>
    </location>
</feature>
<feature type="region of interest" description="Disordered" evidence="1">
    <location>
        <begin position="1"/>
        <end position="126"/>
    </location>
</feature>
<dbReference type="EMBL" id="JABSTV010001250">
    <property type="protein sequence ID" value="KAH7957183.1"/>
    <property type="molecule type" value="Genomic_DNA"/>
</dbReference>
<gene>
    <name evidence="2" type="ORF">HPB52_015899</name>
</gene>
<feature type="compositionally biased region" description="Polar residues" evidence="1">
    <location>
        <begin position="195"/>
        <end position="213"/>
    </location>
</feature>
<feature type="compositionally biased region" description="Polar residues" evidence="1">
    <location>
        <begin position="14"/>
        <end position="31"/>
    </location>
</feature>
<feature type="compositionally biased region" description="Polar residues" evidence="1">
    <location>
        <begin position="283"/>
        <end position="296"/>
    </location>
</feature>
<feature type="compositionally biased region" description="Low complexity" evidence="1">
    <location>
        <begin position="100"/>
        <end position="111"/>
    </location>
</feature>
<dbReference type="OrthoDB" id="6513805at2759"/>
<reference evidence="2" key="1">
    <citation type="journal article" date="2020" name="Cell">
        <title>Large-Scale Comparative Analyses of Tick Genomes Elucidate Their Genetic Diversity and Vector Capacities.</title>
        <authorList>
            <consortium name="Tick Genome and Microbiome Consortium (TIGMIC)"/>
            <person name="Jia N."/>
            <person name="Wang J."/>
            <person name="Shi W."/>
            <person name="Du L."/>
            <person name="Sun Y."/>
            <person name="Zhan W."/>
            <person name="Jiang J.F."/>
            <person name="Wang Q."/>
            <person name="Zhang B."/>
            <person name="Ji P."/>
            <person name="Bell-Sakyi L."/>
            <person name="Cui X.M."/>
            <person name="Yuan T.T."/>
            <person name="Jiang B.G."/>
            <person name="Yang W.F."/>
            <person name="Lam T.T."/>
            <person name="Chang Q.C."/>
            <person name="Ding S.J."/>
            <person name="Wang X.J."/>
            <person name="Zhu J.G."/>
            <person name="Ruan X.D."/>
            <person name="Zhao L."/>
            <person name="Wei J.T."/>
            <person name="Ye R.Z."/>
            <person name="Que T.C."/>
            <person name="Du C.H."/>
            <person name="Zhou Y.H."/>
            <person name="Cheng J.X."/>
            <person name="Dai P.F."/>
            <person name="Guo W.B."/>
            <person name="Han X.H."/>
            <person name="Huang E.J."/>
            <person name="Li L.F."/>
            <person name="Wei W."/>
            <person name="Gao Y.C."/>
            <person name="Liu J.Z."/>
            <person name="Shao H.Z."/>
            <person name="Wang X."/>
            <person name="Wang C.C."/>
            <person name="Yang T.C."/>
            <person name="Huo Q.B."/>
            <person name="Li W."/>
            <person name="Chen H.Y."/>
            <person name="Chen S.E."/>
            <person name="Zhou L.G."/>
            <person name="Ni X.B."/>
            <person name="Tian J.H."/>
            <person name="Sheng Y."/>
            <person name="Liu T."/>
            <person name="Pan Y.S."/>
            <person name="Xia L.Y."/>
            <person name="Li J."/>
            <person name="Zhao F."/>
            <person name="Cao W.C."/>
        </authorList>
    </citation>
    <scope>NUCLEOTIDE SEQUENCE</scope>
    <source>
        <strain evidence="2">Rsan-2018</strain>
    </source>
</reference>
<dbReference type="AlphaFoldDB" id="A0A9D4PZE3"/>
<proteinExistence type="predicted"/>
<feature type="compositionally biased region" description="Low complexity" evidence="1">
    <location>
        <begin position="140"/>
        <end position="164"/>
    </location>
</feature>
<feature type="compositionally biased region" description="Basic and acidic residues" evidence="1">
    <location>
        <begin position="378"/>
        <end position="400"/>
    </location>
</feature>
<feature type="compositionally biased region" description="Basic and acidic residues" evidence="1">
    <location>
        <begin position="37"/>
        <end position="47"/>
    </location>
</feature>
<dbReference type="Proteomes" id="UP000821837">
    <property type="component" value="Unassembled WGS sequence"/>
</dbReference>
<feature type="compositionally biased region" description="Basic residues" evidence="1">
    <location>
        <begin position="363"/>
        <end position="376"/>
    </location>
</feature>
<evidence type="ECO:0000256" key="1">
    <source>
        <dbReference type="SAM" id="MobiDB-lite"/>
    </source>
</evidence>
<feature type="region of interest" description="Disordered" evidence="1">
    <location>
        <begin position="140"/>
        <end position="321"/>
    </location>
</feature>
<evidence type="ECO:0000313" key="2">
    <source>
        <dbReference type="EMBL" id="KAH7957183.1"/>
    </source>
</evidence>
<sequence>MTGEVTGEPAVVARSSSSDCVGLCASSSSQKCARVTASREQREDKIVPSRHSGNDDASSIGGCSDSSSRIEESPKPEPRASGHSQSSTETSVRSLDDDSSVTVVDDSSSVLAPATKVSDRSQYSADQTCKINARCRKNSCSSGEELLSEEPAVAESSEARAANATPSSTTCLIPSSEPPAPVPIQGQLELLLRNPDNTDTPRSSETDSQSLSAMQGYGASEATGSALGYPNTSTYSATPHSKLQDSSYASTSTGRRTDPGGQERTEEVPSASSALSHDRSPVASGSSSPGTQQSRRITWGKAKSYPGSETVSELEDERSADFTSQMRAFRRKQAAMTRVPVRHVHRVPMQQVMATPQPQYRYQRGRLVRGQKRPTSRSRLDRDRDWDRDRDRDRDRGRDE</sequence>
<evidence type="ECO:0000313" key="3">
    <source>
        <dbReference type="Proteomes" id="UP000821837"/>
    </source>
</evidence>
<protein>
    <submittedName>
        <fullName evidence="2">Uncharacterized protein</fullName>
    </submittedName>
</protein>
<organism evidence="2 3">
    <name type="scientific">Rhipicephalus sanguineus</name>
    <name type="common">Brown dog tick</name>
    <name type="synonym">Ixodes sanguineus</name>
    <dbReference type="NCBI Taxonomy" id="34632"/>
    <lineage>
        <taxon>Eukaryota</taxon>
        <taxon>Metazoa</taxon>
        <taxon>Ecdysozoa</taxon>
        <taxon>Arthropoda</taxon>
        <taxon>Chelicerata</taxon>
        <taxon>Arachnida</taxon>
        <taxon>Acari</taxon>
        <taxon>Parasitiformes</taxon>
        <taxon>Ixodida</taxon>
        <taxon>Ixodoidea</taxon>
        <taxon>Ixodidae</taxon>
        <taxon>Rhipicephalinae</taxon>
        <taxon>Rhipicephalus</taxon>
        <taxon>Rhipicephalus</taxon>
    </lineage>
</organism>
<keyword evidence="3" id="KW-1185">Reference proteome</keyword>
<feature type="region of interest" description="Disordered" evidence="1">
    <location>
        <begin position="345"/>
        <end position="400"/>
    </location>
</feature>
<comment type="caution">
    <text evidence="2">The sequence shown here is derived from an EMBL/GenBank/DDBJ whole genome shotgun (WGS) entry which is preliminary data.</text>
</comment>
<reference evidence="2" key="2">
    <citation type="submission" date="2021-09" db="EMBL/GenBank/DDBJ databases">
        <authorList>
            <person name="Jia N."/>
            <person name="Wang J."/>
            <person name="Shi W."/>
            <person name="Du L."/>
            <person name="Sun Y."/>
            <person name="Zhan W."/>
            <person name="Jiang J."/>
            <person name="Wang Q."/>
            <person name="Zhang B."/>
            <person name="Ji P."/>
            <person name="Sakyi L.B."/>
            <person name="Cui X."/>
            <person name="Yuan T."/>
            <person name="Jiang B."/>
            <person name="Yang W."/>
            <person name="Lam T.T.-Y."/>
            <person name="Chang Q."/>
            <person name="Ding S."/>
            <person name="Wang X."/>
            <person name="Zhu J."/>
            <person name="Ruan X."/>
            <person name="Zhao L."/>
            <person name="Wei J."/>
            <person name="Que T."/>
            <person name="Du C."/>
            <person name="Cheng J."/>
            <person name="Dai P."/>
            <person name="Han X."/>
            <person name="Huang E."/>
            <person name="Gao Y."/>
            <person name="Liu J."/>
            <person name="Shao H."/>
            <person name="Ye R."/>
            <person name="Li L."/>
            <person name="Wei W."/>
            <person name="Wang X."/>
            <person name="Wang C."/>
            <person name="Huo Q."/>
            <person name="Li W."/>
            <person name="Guo W."/>
            <person name="Chen H."/>
            <person name="Chen S."/>
            <person name="Zhou L."/>
            <person name="Zhou L."/>
            <person name="Ni X."/>
            <person name="Tian J."/>
            <person name="Zhou Y."/>
            <person name="Sheng Y."/>
            <person name="Liu T."/>
            <person name="Pan Y."/>
            <person name="Xia L."/>
            <person name="Li J."/>
            <person name="Zhao F."/>
            <person name="Cao W."/>
        </authorList>
    </citation>
    <scope>NUCLEOTIDE SEQUENCE</scope>
    <source>
        <strain evidence="2">Rsan-2018</strain>
        <tissue evidence="2">Larvae</tissue>
    </source>
</reference>
<name>A0A9D4PZE3_RHISA</name>